<proteinExistence type="predicted"/>
<dbReference type="Proteomes" id="UP000321379">
    <property type="component" value="Unassembled WGS sequence"/>
</dbReference>
<evidence type="ECO:0000313" key="1">
    <source>
        <dbReference type="EMBL" id="TXN27329.1"/>
    </source>
</evidence>
<dbReference type="EMBL" id="VRMG01000040">
    <property type="protein sequence ID" value="TXN27329.1"/>
    <property type="molecule type" value="Genomic_DNA"/>
</dbReference>
<organism evidence="1 2">
    <name type="scientific">Lacisediminihabitans profunda</name>
    <dbReference type="NCBI Taxonomy" id="2594790"/>
    <lineage>
        <taxon>Bacteria</taxon>
        <taxon>Bacillati</taxon>
        <taxon>Actinomycetota</taxon>
        <taxon>Actinomycetes</taxon>
        <taxon>Micrococcales</taxon>
        <taxon>Microbacteriaceae</taxon>
        <taxon>Lacisediminihabitans</taxon>
    </lineage>
</organism>
<reference evidence="1 2" key="1">
    <citation type="submission" date="2019-08" db="EMBL/GenBank/DDBJ databases">
        <title>Bacterial whole genome sequence for Glaciihabitans sp. CHu50b-6-2.</title>
        <authorList>
            <person name="Jin L."/>
        </authorList>
    </citation>
    <scope>NUCLEOTIDE SEQUENCE [LARGE SCALE GENOMIC DNA]</scope>
    <source>
        <strain evidence="1 2">CHu50b-6-2</strain>
    </source>
</reference>
<name>A0A5C8UGW2_9MICO</name>
<gene>
    <name evidence="1" type="ORF">FVP33_18975</name>
</gene>
<protein>
    <submittedName>
        <fullName evidence="1">Uncharacterized protein</fullName>
    </submittedName>
</protein>
<accession>A0A5C8UGW2</accession>
<evidence type="ECO:0000313" key="2">
    <source>
        <dbReference type="Proteomes" id="UP000321379"/>
    </source>
</evidence>
<keyword evidence="2" id="KW-1185">Reference proteome</keyword>
<sequence>MTPGIWQGLGLRDVVRRALAGHDPDVRLRGVPGTPTRGAWAGWTLTGPGTSPARFLAYPASLVLRNWGTLVGA</sequence>
<dbReference type="AlphaFoldDB" id="A0A5C8UGW2"/>
<comment type="caution">
    <text evidence="1">The sequence shown here is derived from an EMBL/GenBank/DDBJ whole genome shotgun (WGS) entry which is preliminary data.</text>
</comment>